<evidence type="ECO:0008006" key="8">
    <source>
        <dbReference type="Google" id="ProtNLM"/>
    </source>
</evidence>
<evidence type="ECO:0000256" key="2">
    <source>
        <dbReference type="ARBA" id="ARBA00022692"/>
    </source>
</evidence>
<gene>
    <name evidence="6" type="ORF">B0A75_04765</name>
</gene>
<evidence type="ECO:0000313" key="7">
    <source>
        <dbReference type="Proteomes" id="UP000198336"/>
    </source>
</evidence>
<dbReference type="GO" id="GO:0016020">
    <property type="term" value="C:membrane"/>
    <property type="evidence" value="ECO:0007669"/>
    <property type="project" value="UniProtKB-SubCell"/>
</dbReference>
<feature type="transmembrane region" description="Helical" evidence="5">
    <location>
        <begin position="12"/>
        <end position="34"/>
    </location>
</feature>
<evidence type="ECO:0000256" key="4">
    <source>
        <dbReference type="ARBA" id="ARBA00023136"/>
    </source>
</evidence>
<feature type="transmembrane region" description="Helical" evidence="5">
    <location>
        <begin position="46"/>
        <end position="65"/>
    </location>
</feature>
<evidence type="ECO:0000313" key="6">
    <source>
        <dbReference type="EMBL" id="OXB01757.1"/>
    </source>
</evidence>
<accession>A0A226I6I3</accession>
<evidence type="ECO:0000256" key="1">
    <source>
        <dbReference type="ARBA" id="ARBA00004141"/>
    </source>
</evidence>
<dbReference type="InterPro" id="IPR006480">
    <property type="entry name" value="Phage_holin_4_1"/>
</dbReference>
<dbReference type="Pfam" id="PF05105">
    <property type="entry name" value="Phage_holin_4_1"/>
    <property type="match status" value="1"/>
</dbReference>
<organism evidence="6 7">
    <name type="scientific">Flavobacterium oncorhynchi</name>
    <dbReference type="NCBI Taxonomy" id="728056"/>
    <lineage>
        <taxon>Bacteria</taxon>
        <taxon>Pseudomonadati</taxon>
        <taxon>Bacteroidota</taxon>
        <taxon>Flavobacteriia</taxon>
        <taxon>Flavobacteriales</taxon>
        <taxon>Flavobacteriaceae</taxon>
        <taxon>Flavobacterium</taxon>
    </lineage>
</organism>
<dbReference type="RefSeq" id="WP_089053150.1">
    <property type="nucleotide sequence ID" value="NZ_MUHA01000006.1"/>
</dbReference>
<evidence type="ECO:0000256" key="5">
    <source>
        <dbReference type="SAM" id="Phobius"/>
    </source>
</evidence>
<evidence type="ECO:0000256" key="3">
    <source>
        <dbReference type="ARBA" id="ARBA00022989"/>
    </source>
</evidence>
<sequence length="179" mass="20855">MKTLIALSIPKFSLLAFLFKKPIFIVPVVPVIAVTKLVVSFEGMCWLLFWTFLADLASGLLASYFDWKKSDHQERWFFGKGEGFSSEKAKKMVVKAIVYLGLPLILIQLQQILFLKNFKYSRLSDAEFEWATIALMGFFFIEMFSIFHENLPRCGFNLWQILKKIFGVYKDVKKELKED</sequence>
<comment type="caution">
    <text evidence="6">The sequence shown here is derived from an EMBL/GenBank/DDBJ whole genome shotgun (WGS) entry which is preliminary data.</text>
</comment>
<proteinExistence type="predicted"/>
<reference evidence="6 7" key="1">
    <citation type="submission" date="2016-11" db="EMBL/GenBank/DDBJ databases">
        <title>Whole genomes of Flavobacteriaceae.</title>
        <authorList>
            <person name="Stine C."/>
            <person name="Li C."/>
            <person name="Tadesse D."/>
        </authorList>
    </citation>
    <scope>NUCLEOTIDE SEQUENCE [LARGE SCALE GENOMIC DNA]</scope>
    <source>
        <strain evidence="6 7">CCUG 59446</strain>
    </source>
</reference>
<keyword evidence="2 5" id="KW-0812">Transmembrane</keyword>
<dbReference type="EMBL" id="MUHA01000006">
    <property type="protein sequence ID" value="OXB01757.1"/>
    <property type="molecule type" value="Genomic_DNA"/>
</dbReference>
<keyword evidence="7" id="KW-1185">Reference proteome</keyword>
<feature type="transmembrane region" description="Helical" evidence="5">
    <location>
        <begin position="96"/>
        <end position="116"/>
    </location>
</feature>
<comment type="subcellular location">
    <subcellularLocation>
        <location evidence="1">Membrane</location>
        <topology evidence="1">Multi-pass membrane protein</topology>
    </subcellularLocation>
</comment>
<feature type="transmembrane region" description="Helical" evidence="5">
    <location>
        <begin position="128"/>
        <end position="147"/>
    </location>
</feature>
<name>A0A226I6I3_9FLAO</name>
<keyword evidence="4 5" id="KW-0472">Membrane</keyword>
<protein>
    <recommendedName>
        <fullName evidence="8">Holin</fullName>
    </recommendedName>
</protein>
<keyword evidence="3 5" id="KW-1133">Transmembrane helix</keyword>
<dbReference type="Proteomes" id="UP000198336">
    <property type="component" value="Unassembled WGS sequence"/>
</dbReference>
<dbReference type="AlphaFoldDB" id="A0A226I6I3"/>